<dbReference type="PANTHER" id="PTHR24119:SF0">
    <property type="entry name" value="ACYL-COA-BINDING DOMAIN-CONTAINING PROTEIN 6"/>
    <property type="match status" value="1"/>
</dbReference>
<keyword evidence="5" id="KW-1185">Reference proteome</keyword>
<evidence type="ECO:0000256" key="2">
    <source>
        <dbReference type="SAM" id="Coils"/>
    </source>
</evidence>
<dbReference type="InterPro" id="IPR036770">
    <property type="entry name" value="Ankyrin_rpt-contain_sf"/>
</dbReference>
<feature type="region of interest" description="Disordered" evidence="3">
    <location>
        <begin position="432"/>
        <end position="463"/>
    </location>
</feature>
<evidence type="ECO:0000256" key="3">
    <source>
        <dbReference type="SAM" id="MobiDB-lite"/>
    </source>
</evidence>
<keyword evidence="2" id="KW-0175">Coiled coil</keyword>
<dbReference type="InterPro" id="IPR002110">
    <property type="entry name" value="Ankyrin_rpt"/>
</dbReference>
<feature type="region of interest" description="Disordered" evidence="3">
    <location>
        <begin position="19"/>
        <end position="125"/>
    </location>
</feature>
<dbReference type="OrthoDB" id="341259at2759"/>
<organism evidence="4 5">
    <name type="scientific">Pythium oligandrum</name>
    <name type="common">Mycoparasitic fungus</name>
    <dbReference type="NCBI Taxonomy" id="41045"/>
    <lineage>
        <taxon>Eukaryota</taxon>
        <taxon>Sar</taxon>
        <taxon>Stramenopiles</taxon>
        <taxon>Oomycota</taxon>
        <taxon>Peronosporomycetes</taxon>
        <taxon>Pythiales</taxon>
        <taxon>Pythiaceae</taxon>
        <taxon>Pythium</taxon>
    </lineage>
</organism>
<reference evidence="4" key="1">
    <citation type="submission" date="2019-03" db="EMBL/GenBank/DDBJ databases">
        <title>Long read genome sequence of the mycoparasitic Pythium oligandrum ATCC 38472 isolated from sugarbeet rhizosphere.</title>
        <authorList>
            <person name="Gaulin E."/>
        </authorList>
    </citation>
    <scope>NUCLEOTIDE SEQUENCE</scope>
    <source>
        <strain evidence="4">ATCC 38472_TT</strain>
    </source>
</reference>
<feature type="compositionally biased region" description="Polar residues" evidence="3">
    <location>
        <begin position="432"/>
        <end position="452"/>
    </location>
</feature>
<dbReference type="Proteomes" id="UP000794436">
    <property type="component" value="Unassembled WGS sequence"/>
</dbReference>
<evidence type="ECO:0000256" key="1">
    <source>
        <dbReference type="ARBA" id="ARBA00023121"/>
    </source>
</evidence>
<sequence length="1234" mass="139483">MDDLNQFLNSVEASARRILKQQHKKQQEAIQRDRVALVRASRGAPSNAASSPTASNAPSITREQLKASYSPGGALIVTVPPPPLSPHRRSENEDDDRTVLPRLPASPSHGNRDGSTNGTSSSVPLSLPAIEAKRLKAKREKRAADKIVNSPLYKSLAKSKFESTQGFQAPTNIKKTLQDVDQVNMLLKKIGMRDNSSPTRRPDHAAERRMCNACWADPTKLTGCEHHARILPQSGDAEMLRQMELQGPMSWRSDDLYVKFRSEMDRERLFAAFLRLKAAQDEQQQQYYASSDVPVIPIVVRHPIYAKFFTQIELENLKTQAATRRRNQTKIFIFDVNHLWLTNLDHFNTRLVKQERLVVRRQRRQEQDDGDSFAVSALPMAEEEEEGAEDEPLALRDRRDENAIRSGYSQIQSIATARALQHALFPDAETQMATSTFKSQAGTPPLPASSSPPKRRKRPNEAIQKPPLTLLVCGAWSPTDPILIKSLERVPGVALVGKALYLLWWLPSLREPDQETQTVALFARSTTLSSTNAILVSLVLALEATLRAPLWFAWHPGSKIPPPQNYEAPGPLLTPPRRMSPCFTTLLSTKLETRLDTLLPGTIMLLNTIAESEDHVIDLPEPYGHRRFWTEFTADAFRQWWLVKQYAIPAPYDVTPQPCSVLMAQPNATGVGGRATWHSIDVIQYQQHLNRRRVEKDYVYLVLNTLTRGSNDPLYVIVSLNHEVMQDVRLARLSKYLEMIEERRRKQEYEAKLLEIEHKIELGRLQLEAKRQEQQRLSQLLDAKAALANERLHGERSSMTDAMLMEWEARLQSSTVEEEQVGWQRRMITQDESDVVFYYALNESLPRRLCFAWERPSDWVEQEEQEELSARTETSDLEEDDTVMLQEKQQQAQDAVTQLAQALLADEQFLAVLKVKLGLDIELTESEQEKKAHRRRSTLNNGAGEDDSSENDRMDLQDHLLRVTQHEDPLRGSLMALKMAKLELPAAVIPTKLLRGEGWKRLKVSRLPKNFARGVYSRHTEGPRSAFINQTNTATPVGMLDPREASPYEPPEFIPELRTQLIPKPNADLQERKLQHAEFVANHATAVSATPERVISRAQAAKDALFEKDPVELEHDLEQLVGRAVLAARNNNLQALEDALDGGVDINSRDNHGNSLFILVCQQGNKKIAKFLMRRHADMNLQNLSGNTALHYLHAYKHKDLAEYITSKGAIDTIANAAGLTCYEGLSVDQAEAI</sequence>
<feature type="region of interest" description="Disordered" evidence="3">
    <location>
        <begin position="926"/>
        <end position="952"/>
    </location>
</feature>
<comment type="caution">
    <text evidence="4">The sequence shown here is derived from an EMBL/GenBank/DDBJ whole genome shotgun (WGS) entry which is preliminary data.</text>
</comment>
<keyword evidence="1" id="KW-0446">Lipid-binding</keyword>
<dbReference type="Gene3D" id="1.25.40.20">
    <property type="entry name" value="Ankyrin repeat-containing domain"/>
    <property type="match status" value="1"/>
</dbReference>
<proteinExistence type="predicted"/>
<evidence type="ECO:0000313" key="5">
    <source>
        <dbReference type="Proteomes" id="UP000794436"/>
    </source>
</evidence>
<feature type="region of interest" description="Disordered" evidence="3">
    <location>
        <begin position="361"/>
        <end position="396"/>
    </location>
</feature>
<protein>
    <submittedName>
        <fullName evidence="4">Uncharacterized protein</fullName>
    </submittedName>
</protein>
<name>A0A8K1CP19_PYTOL</name>
<feature type="compositionally biased region" description="Basic and acidic residues" evidence="3">
    <location>
        <begin position="25"/>
        <end position="36"/>
    </location>
</feature>
<dbReference type="PANTHER" id="PTHR24119">
    <property type="entry name" value="ACYL-COA-BINDING DOMAIN-CONTAINING PROTEIN 6"/>
    <property type="match status" value="1"/>
</dbReference>
<dbReference type="AlphaFoldDB" id="A0A8K1CP19"/>
<dbReference type="Pfam" id="PF12796">
    <property type="entry name" value="Ank_2"/>
    <property type="match status" value="1"/>
</dbReference>
<dbReference type="SUPFAM" id="SSF48403">
    <property type="entry name" value="Ankyrin repeat"/>
    <property type="match status" value="1"/>
</dbReference>
<feature type="compositionally biased region" description="Polar residues" evidence="3">
    <location>
        <begin position="113"/>
        <end position="124"/>
    </location>
</feature>
<feature type="coiled-coil region" evidence="2">
    <location>
        <begin position="860"/>
        <end position="905"/>
    </location>
</feature>
<feature type="compositionally biased region" description="Low complexity" evidence="3">
    <location>
        <begin position="44"/>
        <end position="59"/>
    </location>
</feature>
<dbReference type="GO" id="GO:0000062">
    <property type="term" value="F:fatty-acyl-CoA binding"/>
    <property type="evidence" value="ECO:0007669"/>
    <property type="project" value="TreeGrafter"/>
</dbReference>
<evidence type="ECO:0000313" key="4">
    <source>
        <dbReference type="EMBL" id="TMW66984.1"/>
    </source>
</evidence>
<feature type="coiled-coil region" evidence="2">
    <location>
        <begin position="737"/>
        <end position="790"/>
    </location>
</feature>
<gene>
    <name evidence="4" type="ORF">Poli38472_012100</name>
</gene>
<dbReference type="SMART" id="SM00248">
    <property type="entry name" value="ANK"/>
    <property type="match status" value="3"/>
</dbReference>
<accession>A0A8K1CP19</accession>
<feature type="compositionally biased region" description="Acidic residues" evidence="3">
    <location>
        <begin position="381"/>
        <end position="392"/>
    </location>
</feature>
<dbReference type="EMBL" id="SPLM01000006">
    <property type="protein sequence ID" value="TMW66984.1"/>
    <property type="molecule type" value="Genomic_DNA"/>
</dbReference>